<dbReference type="Proteomes" id="UP001274830">
    <property type="component" value="Unassembled WGS sequence"/>
</dbReference>
<evidence type="ECO:0000313" key="3">
    <source>
        <dbReference type="Proteomes" id="UP001274830"/>
    </source>
</evidence>
<name>A0AAE0WWD6_9PEZI</name>
<keyword evidence="3" id="KW-1185">Reference proteome</keyword>
<organism evidence="2 3">
    <name type="scientific">Recurvomyces mirabilis</name>
    <dbReference type="NCBI Taxonomy" id="574656"/>
    <lineage>
        <taxon>Eukaryota</taxon>
        <taxon>Fungi</taxon>
        <taxon>Dikarya</taxon>
        <taxon>Ascomycota</taxon>
        <taxon>Pezizomycotina</taxon>
        <taxon>Dothideomycetes</taxon>
        <taxon>Dothideomycetidae</taxon>
        <taxon>Mycosphaerellales</taxon>
        <taxon>Teratosphaeriaceae</taxon>
        <taxon>Recurvomyces</taxon>
    </lineage>
</organism>
<dbReference type="EMBL" id="JAUTXT010000002">
    <property type="protein sequence ID" value="KAK3679535.1"/>
    <property type="molecule type" value="Genomic_DNA"/>
</dbReference>
<reference evidence="2" key="1">
    <citation type="submission" date="2023-07" db="EMBL/GenBank/DDBJ databases">
        <title>Black Yeasts Isolated from many extreme environments.</title>
        <authorList>
            <person name="Coleine C."/>
            <person name="Stajich J.E."/>
            <person name="Selbmann L."/>
        </authorList>
    </citation>
    <scope>NUCLEOTIDE SEQUENCE</scope>
    <source>
        <strain evidence="2">CCFEE 5485</strain>
    </source>
</reference>
<feature type="domain" description="DUF8212" evidence="1">
    <location>
        <begin position="76"/>
        <end position="113"/>
    </location>
</feature>
<dbReference type="PANTHER" id="PTHR10622:SF10">
    <property type="entry name" value="HET DOMAIN-CONTAINING PROTEIN"/>
    <property type="match status" value="1"/>
</dbReference>
<protein>
    <recommendedName>
        <fullName evidence="1">DUF8212 domain-containing protein</fullName>
    </recommendedName>
</protein>
<dbReference type="Pfam" id="PF26640">
    <property type="entry name" value="DUF8212"/>
    <property type="match status" value="1"/>
</dbReference>
<comment type="caution">
    <text evidence="2">The sequence shown here is derived from an EMBL/GenBank/DDBJ whole genome shotgun (WGS) entry which is preliminary data.</text>
</comment>
<dbReference type="AlphaFoldDB" id="A0AAE0WWD6"/>
<evidence type="ECO:0000313" key="2">
    <source>
        <dbReference type="EMBL" id="KAK3679535.1"/>
    </source>
</evidence>
<dbReference type="PANTHER" id="PTHR10622">
    <property type="entry name" value="HET DOMAIN-CONTAINING PROTEIN"/>
    <property type="match status" value="1"/>
</dbReference>
<proteinExistence type="predicted"/>
<evidence type="ECO:0000259" key="1">
    <source>
        <dbReference type="Pfam" id="PF26640"/>
    </source>
</evidence>
<gene>
    <name evidence="2" type="ORF">LTR78_001096</name>
</gene>
<accession>A0AAE0WWD6</accession>
<dbReference type="InterPro" id="IPR058525">
    <property type="entry name" value="DUF8212"/>
</dbReference>
<sequence>MWDYLGDLETLSGVISRVTSINEDALTKERLIESFSIAQRMSWAAGRKTTRLEDRAYSLLGIFGVSLSIIYGEGTRAFVQLQDEILRETTDQTIFAFGRSSPYLEDSQVRMENLLAASPDEFAACHNLEVTPWLSHNRFEVSGQYVTFMHQQFDPAYGVALSCCDHDRPEVTLFLRLQGTEGLRDTWLARGPLRLYTRPIQRAGSPKTTAAVRVRRTVEYASRTYFKSGCTLHCETRSFSGLQLRCMGSLVPDGRHVVLENEPRLGYIQHTLKDPDAKQAVMELICETMPDTKVRLEVTIRPRVTIKIAGQDGKLPPMSSFLAGRRAEANDCAWIVLDGRVLIVKAYYNAKLHPDRSDLYALRFSYLSYPRAMLELVIAFCSRVIIWLLIGNPLRTRSSGLTCVSY</sequence>